<keyword evidence="4" id="KW-0966">Cell projection</keyword>
<sequence length="217" mass="23732">MNPVKFDFDTEFDHDGQILREGESYKRFFTQDDVEAARMWGVEEGREMEEGRCAQSLQAIASQMQLILARLAHESDALRQESASLAMAAARKIAGEALSAYPIDTIEQVALEAVKDLRSEPRLSVRCNPELVEALAERLEKTARDAGFDGAIMVRGDQGLPNADVRLEWGAGAVQRSAEEIETRLNDVVARWLASPPSDEETQSDASDGHAAGVSAA</sequence>
<reference evidence="4 5" key="1">
    <citation type="submission" date="2018-10" db="EMBL/GenBank/DDBJ databases">
        <title>Genomic Encyclopedia of Type Strains, Phase IV (KMG-IV): sequencing the most valuable type-strain genomes for metagenomic binning, comparative biology and taxonomic classification.</title>
        <authorList>
            <person name="Goeker M."/>
        </authorList>
    </citation>
    <scope>NUCLEOTIDE SEQUENCE [LARGE SCALE GENOMIC DNA]</scope>
    <source>
        <strain evidence="4 5">DSM 4734</strain>
    </source>
</reference>
<evidence type="ECO:0000256" key="1">
    <source>
        <dbReference type="ARBA" id="ARBA00022448"/>
    </source>
</evidence>
<dbReference type="RefSeq" id="WP_121209888.1">
    <property type="nucleotide sequence ID" value="NZ_RBIM01000001.1"/>
</dbReference>
<dbReference type="EMBL" id="RBIM01000001">
    <property type="protein sequence ID" value="RKR04056.1"/>
    <property type="molecule type" value="Genomic_DNA"/>
</dbReference>
<keyword evidence="4" id="KW-0969">Cilium</keyword>
<dbReference type="GO" id="GO:0015031">
    <property type="term" value="P:protein transport"/>
    <property type="evidence" value="ECO:0007669"/>
    <property type="project" value="UniProtKB-KW"/>
</dbReference>
<keyword evidence="2" id="KW-0653">Protein transport</keyword>
<evidence type="ECO:0000313" key="5">
    <source>
        <dbReference type="Proteomes" id="UP000273675"/>
    </source>
</evidence>
<keyword evidence="1" id="KW-0813">Transport</keyword>
<dbReference type="OrthoDB" id="7304298at2"/>
<dbReference type="GO" id="GO:0005829">
    <property type="term" value="C:cytosol"/>
    <property type="evidence" value="ECO:0007669"/>
    <property type="project" value="TreeGrafter"/>
</dbReference>
<dbReference type="InterPro" id="IPR051472">
    <property type="entry name" value="T3SS_Stator/FliH"/>
</dbReference>
<evidence type="ECO:0000256" key="3">
    <source>
        <dbReference type="SAM" id="MobiDB-lite"/>
    </source>
</evidence>
<dbReference type="AlphaFoldDB" id="A0A495DMA3"/>
<feature type="region of interest" description="Disordered" evidence="3">
    <location>
        <begin position="192"/>
        <end position="217"/>
    </location>
</feature>
<accession>A0A495DMA3</accession>
<keyword evidence="4" id="KW-0282">Flagellum</keyword>
<dbReference type="Proteomes" id="UP000273675">
    <property type="component" value="Unassembled WGS sequence"/>
</dbReference>
<evidence type="ECO:0000313" key="4">
    <source>
        <dbReference type="EMBL" id="RKR04056.1"/>
    </source>
</evidence>
<protein>
    <submittedName>
        <fullName evidence="4">Flagellar assembly protein FliH</fullName>
    </submittedName>
</protein>
<dbReference type="PANTHER" id="PTHR34982">
    <property type="entry name" value="YOP PROTEINS TRANSLOCATION PROTEIN L"/>
    <property type="match status" value="1"/>
</dbReference>
<dbReference type="PANTHER" id="PTHR34982:SF1">
    <property type="entry name" value="FLAGELLAR ASSEMBLY PROTEIN FLIH"/>
    <property type="match status" value="1"/>
</dbReference>
<evidence type="ECO:0000256" key="2">
    <source>
        <dbReference type="ARBA" id="ARBA00022927"/>
    </source>
</evidence>
<comment type="caution">
    <text evidence="4">The sequence shown here is derived from an EMBL/GenBank/DDBJ whole genome shotgun (WGS) entry which is preliminary data.</text>
</comment>
<name>A0A495DMA3_9PROT</name>
<proteinExistence type="predicted"/>
<gene>
    <name evidence="4" type="ORF">C7435_0499</name>
</gene>
<organism evidence="4 5">
    <name type="scientific">Maricaulis maris</name>
    <dbReference type="NCBI Taxonomy" id="74318"/>
    <lineage>
        <taxon>Bacteria</taxon>
        <taxon>Pseudomonadati</taxon>
        <taxon>Pseudomonadota</taxon>
        <taxon>Alphaproteobacteria</taxon>
        <taxon>Maricaulales</taxon>
        <taxon>Maricaulaceae</taxon>
        <taxon>Maricaulis</taxon>
    </lineage>
</organism>